<keyword evidence="2" id="KW-1185">Reference proteome</keyword>
<dbReference type="Proteomes" id="UP000051335">
    <property type="component" value="Unassembled WGS sequence"/>
</dbReference>
<dbReference type="PATRIC" id="fig|317659.3.peg.1534"/>
<comment type="caution">
    <text evidence="1">The sequence shown here is derived from an EMBL/GenBank/DDBJ whole genome shotgun (WGS) entry which is preliminary data.</text>
</comment>
<dbReference type="AlphaFoldDB" id="A0A0P9NXU1"/>
<sequence length="59" mass="6450">MDSDAHYSKIIDGCDTLAPLRLEGAVLMSASIQEGDATARIADQVSNGLDFDFSNYFHR</sequence>
<evidence type="ECO:0000313" key="1">
    <source>
        <dbReference type="EMBL" id="KPX08971.1"/>
    </source>
</evidence>
<proteinExistence type="predicted"/>
<name>A0A0P9NXU1_9PSED</name>
<dbReference type="EMBL" id="LJQC01000132">
    <property type="protein sequence ID" value="KPX08971.1"/>
    <property type="molecule type" value="Genomic_DNA"/>
</dbReference>
<organism evidence="1 2">
    <name type="scientific">Pseudomonas syringae pv. coryli</name>
    <dbReference type="NCBI Taxonomy" id="317659"/>
    <lineage>
        <taxon>Bacteria</taxon>
        <taxon>Pseudomonadati</taxon>
        <taxon>Pseudomonadota</taxon>
        <taxon>Gammaproteobacteria</taxon>
        <taxon>Pseudomonadales</taxon>
        <taxon>Pseudomonadaceae</taxon>
        <taxon>Pseudomonas</taxon>
    </lineage>
</organism>
<reference evidence="1 2" key="1">
    <citation type="submission" date="2015-09" db="EMBL/GenBank/DDBJ databases">
        <title>Genome announcement of multiple Pseudomonas syringae strains.</title>
        <authorList>
            <person name="Thakur S."/>
            <person name="Wang P.W."/>
            <person name="Gong Y."/>
            <person name="Weir B.S."/>
            <person name="Guttman D.S."/>
        </authorList>
    </citation>
    <scope>NUCLEOTIDE SEQUENCE [LARGE SCALE GENOMIC DNA]</scope>
    <source>
        <strain evidence="1 2">ICMP17001</strain>
    </source>
</reference>
<evidence type="ECO:0000313" key="2">
    <source>
        <dbReference type="Proteomes" id="UP000051335"/>
    </source>
</evidence>
<protein>
    <submittedName>
        <fullName evidence="1">Uncharacterized protein</fullName>
    </submittedName>
</protein>
<accession>A0A0P9NXU1</accession>
<gene>
    <name evidence="1" type="ORF">ALO75_00892</name>
</gene>